<feature type="transmembrane region" description="Helical" evidence="8">
    <location>
        <begin position="23"/>
        <end position="43"/>
    </location>
</feature>
<feature type="transmembrane region" description="Helical" evidence="8">
    <location>
        <begin position="253"/>
        <end position="274"/>
    </location>
</feature>
<keyword evidence="6 8" id="KW-0472">Membrane</keyword>
<feature type="domain" description="Major facilitator superfamily (MFS) profile" evidence="9">
    <location>
        <begin position="1"/>
        <end position="403"/>
    </location>
</feature>
<evidence type="ECO:0000313" key="10">
    <source>
        <dbReference type="EMBL" id="MFC6355727.1"/>
    </source>
</evidence>
<dbReference type="InterPro" id="IPR020846">
    <property type="entry name" value="MFS_dom"/>
</dbReference>
<feature type="transmembrane region" description="Helical" evidence="8">
    <location>
        <begin position="312"/>
        <end position="332"/>
    </location>
</feature>
<keyword evidence="3" id="KW-1003">Cell membrane</keyword>
<keyword evidence="5 8" id="KW-1133">Transmembrane helix</keyword>
<evidence type="ECO:0000256" key="7">
    <source>
        <dbReference type="SAM" id="MobiDB-lite"/>
    </source>
</evidence>
<accession>A0ABW1VEM6</accession>
<feature type="transmembrane region" description="Helical" evidence="8">
    <location>
        <begin position="377"/>
        <end position="395"/>
    </location>
</feature>
<reference evidence="11" key="1">
    <citation type="journal article" date="2019" name="Int. J. Syst. Evol. Microbiol.">
        <title>The Global Catalogue of Microorganisms (GCM) 10K type strain sequencing project: providing services to taxonomists for standard genome sequencing and annotation.</title>
        <authorList>
            <consortium name="The Broad Institute Genomics Platform"/>
            <consortium name="The Broad Institute Genome Sequencing Center for Infectious Disease"/>
            <person name="Wu L."/>
            <person name="Ma J."/>
        </authorList>
    </citation>
    <scope>NUCLEOTIDE SEQUENCE [LARGE SCALE GENOMIC DNA]</scope>
    <source>
        <strain evidence="11">CCUG 43304</strain>
    </source>
</reference>
<dbReference type="PROSITE" id="PS00216">
    <property type="entry name" value="SUGAR_TRANSPORT_1"/>
    <property type="match status" value="1"/>
</dbReference>
<sequence length="422" mass="43420">MTNAAVRPARSVRSTARTWWRPAVALTAIGWGANQFAPLIVLYQRDGVASSATGLMFALYAVGLIPALLVGGRWSDRAGRRGVVQAALSVSIVATAALMLGSVQTWFLYPGRLLAGVSSGLAFGAGAAWIRELSASHGLAQTGPRRSTVAMTVGFGGGPLVAGLIAQWAAQPAITAYLPQLIVTVCALIAVHSAPDERARVDQRLPAPQATSRPLSRYLMVVMLPFAPWVFGTATIALAYLPAQVADSAGGAGLMFAAVTTALPAFAGVLIQPLAARLAVLGSRRLLLSSMTGVVVSLAIAAWAAAAASLLAVLFASLVLGAAYGLAQFTGLTEVQRVADPARLGTATAIYQSFSYLGFALPMALTLAQSALGWQPAQALLLVLAVAAGSTAWLLGATSTRTKNPEPRGHRGTLGDGSEQPC</sequence>
<evidence type="ECO:0000313" key="11">
    <source>
        <dbReference type="Proteomes" id="UP001596306"/>
    </source>
</evidence>
<evidence type="ECO:0000256" key="6">
    <source>
        <dbReference type="ARBA" id="ARBA00023136"/>
    </source>
</evidence>
<dbReference type="Pfam" id="PF07690">
    <property type="entry name" value="MFS_1"/>
    <property type="match status" value="1"/>
</dbReference>
<dbReference type="PROSITE" id="PS50850">
    <property type="entry name" value="MFS"/>
    <property type="match status" value="1"/>
</dbReference>
<evidence type="ECO:0000256" key="2">
    <source>
        <dbReference type="ARBA" id="ARBA00022448"/>
    </source>
</evidence>
<comment type="caution">
    <text evidence="10">The sequence shown here is derived from an EMBL/GenBank/DDBJ whole genome shotgun (WGS) entry which is preliminary data.</text>
</comment>
<dbReference type="RefSeq" id="WP_386728935.1">
    <property type="nucleotide sequence ID" value="NZ_JBHSTP010000001.1"/>
</dbReference>
<feature type="transmembrane region" description="Helical" evidence="8">
    <location>
        <begin position="344"/>
        <end position="365"/>
    </location>
</feature>
<feature type="transmembrane region" description="Helical" evidence="8">
    <location>
        <begin position="150"/>
        <end position="170"/>
    </location>
</feature>
<dbReference type="Proteomes" id="UP001596306">
    <property type="component" value="Unassembled WGS sequence"/>
</dbReference>
<protein>
    <submittedName>
        <fullName evidence="10">MFS transporter</fullName>
    </submittedName>
</protein>
<feature type="transmembrane region" description="Helical" evidence="8">
    <location>
        <begin position="113"/>
        <end position="130"/>
    </location>
</feature>
<dbReference type="PANTHER" id="PTHR23517">
    <property type="entry name" value="RESISTANCE PROTEIN MDTM, PUTATIVE-RELATED-RELATED"/>
    <property type="match status" value="1"/>
</dbReference>
<evidence type="ECO:0000256" key="1">
    <source>
        <dbReference type="ARBA" id="ARBA00004651"/>
    </source>
</evidence>
<gene>
    <name evidence="10" type="ORF">ACFQB0_06360</name>
</gene>
<dbReference type="InterPro" id="IPR005829">
    <property type="entry name" value="Sugar_transporter_CS"/>
</dbReference>
<feature type="region of interest" description="Disordered" evidence="7">
    <location>
        <begin position="399"/>
        <end position="422"/>
    </location>
</feature>
<evidence type="ECO:0000259" key="9">
    <source>
        <dbReference type="PROSITE" id="PS50850"/>
    </source>
</evidence>
<dbReference type="InterPro" id="IPR011701">
    <property type="entry name" value="MFS"/>
</dbReference>
<feature type="transmembrane region" description="Helical" evidence="8">
    <location>
        <begin position="83"/>
        <end position="107"/>
    </location>
</feature>
<dbReference type="SUPFAM" id="SSF103473">
    <property type="entry name" value="MFS general substrate transporter"/>
    <property type="match status" value="1"/>
</dbReference>
<keyword evidence="4 8" id="KW-0812">Transmembrane</keyword>
<feature type="transmembrane region" description="Helical" evidence="8">
    <location>
        <begin position="286"/>
        <end position="306"/>
    </location>
</feature>
<keyword evidence="11" id="KW-1185">Reference proteome</keyword>
<name>A0ABW1VEM6_9MICO</name>
<evidence type="ECO:0000256" key="8">
    <source>
        <dbReference type="SAM" id="Phobius"/>
    </source>
</evidence>
<feature type="transmembrane region" description="Helical" evidence="8">
    <location>
        <begin position="49"/>
        <end position="71"/>
    </location>
</feature>
<keyword evidence="2" id="KW-0813">Transport</keyword>
<dbReference type="InterPro" id="IPR050171">
    <property type="entry name" value="MFS_Transporters"/>
</dbReference>
<evidence type="ECO:0000256" key="5">
    <source>
        <dbReference type="ARBA" id="ARBA00022989"/>
    </source>
</evidence>
<feature type="transmembrane region" description="Helical" evidence="8">
    <location>
        <begin position="215"/>
        <end position="241"/>
    </location>
</feature>
<dbReference type="Gene3D" id="1.20.1250.20">
    <property type="entry name" value="MFS general substrate transporter like domains"/>
    <property type="match status" value="2"/>
</dbReference>
<evidence type="ECO:0000256" key="4">
    <source>
        <dbReference type="ARBA" id="ARBA00022692"/>
    </source>
</evidence>
<dbReference type="EMBL" id="JBHSTP010000001">
    <property type="protein sequence ID" value="MFC6355727.1"/>
    <property type="molecule type" value="Genomic_DNA"/>
</dbReference>
<comment type="subcellular location">
    <subcellularLocation>
        <location evidence="1">Cell membrane</location>
        <topology evidence="1">Multi-pass membrane protein</topology>
    </subcellularLocation>
</comment>
<feature type="transmembrane region" description="Helical" evidence="8">
    <location>
        <begin position="176"/>
        <end position="194"/>
    </location>
</feature>
<proteinExistence type="predicted"/>
<evidence type="ECO:0000256" key="3">
    <source>
        <dbReference type="ARBA" id="ARBA00022475"/>
    </source>
</evidence>
<dbReference type="InterPro" id="IPR036259">
    <property type="entry name" value="MFS_trans_sf"/>
</dbReference>
<organism evidence="10 11">
    <name type="scientific">Luethyella okanaganae</name>
    <dbReference type="NCBI Taxonomy" id="69372"/>
    <lineage>
        <taxon>Bacteria</taxon>
        <taxon>Bacillati</taxon>
        <taxon>Actinomycetota</taxon>
        <taxon>Actinomycetes</taxon>
        <taxon>Micrococcales</taxon>
        <taxon>Microbacteriaceae</taxon>
        <taxon>Luethyella</taxon>
    </lineage>
</organism>